<protein>
    <submittedName>
        <fullName evidence="3">Putative MerR family transcriptional regulator</fullName>
    </submittedName>
</protein>
<dbReference type="SMART" id="SM00567">
    <property type="entry name" value="EZ_HEAT"/>
    <property type="match status" value="3"/>
</dbReference>
<dbReference type="PROSITE" id="PS00552">
    <property type="entry name" value="HTH_MERR_1"/>
    <property type="match status" value="1"/>
</dbReference>
<dbReference type="SUPFAM" id="SSF48371">
    <property type="entry name" value="ARM repeat"/>
    <property type="match status" value="1"/>
</dbReference>
<dbReference type="PROSITE" id="PS50937">
    <property type="entry name" value="HTH_MERR_2"/>
    <property type="match status" value="1"/>
</dbReference>
<proteinExistence type="predicted"/>
<evidence type="ECO:0000256" key="1">
    <source>
        <dbReference type="ARBA" id="ARBA00023125"/>
    </source>
</evidence>
<dbReference type="AlphaFoldDB" id="M0QR23"/>
<organism evidence="3 4">
    <name type="scientific">Gordonia soli NBRC 108243</name>
    <dbReference type="NCBI Taxonomy" id="1223545"/>
    <lineage>
        <taxon>Bacteria</taxon>
        <taxon>Bacillati</taxon>
        <taxon>Actinomycetota</taxon>
        <taxon>Actinomycetes</taxon>
        <taxon>Mycobacteriales</taxon>
        <taxon>Gordoniaceae</taxon>
        <taxon>Gordonia</taxon>
    </lineage>
</organism>
<reference evidence="3 4" key="1">
    <citation type="submission" date="2013-01" db="EMBL/GenBank/DDBJ databases">
        <title>Whole genome shotgun sequence of Gordonia soli NBRC 108243.</title>
        <authorList>
            <person name="Isaki-Nakamura S."/>
            <person name="Hosoyama A."/>
            <person name="Tsuchikane K."/>
            <person name="Ando Y."/>
            <person name="Baba S."/>
            <person name="Ohji S."/>
            <person name="Hamada M."/>
            <person name="Tamura T."/>
            <person name="Yamazoe A."/>
            <person name="Yamazaki S."/>
            <person name="Fujita N."/>
        </authorList>
    </citation>
    <scope>NUCLEOTIDE SEQUENCE [LARGE SCALE GENOMIC DNA]</scope>
    <source>
        <strain evidence="3 4">NBRC 108243</strain>
    </source>
</reference>
<dbReference type="PRINTS" id="PR00040">
    <property type="entry name" value="HTHMERR"/>
</dbReference>
<dbReference type="PANTHER" id="PTHR30204">
    <property type="entry name" value="REDOX-CYCLING DRUG-SENSING TRANSCRIPTIONAL ACTIVATOR SOXR"/>
    <property type="match status" value="1"/>
</dbReference>
<evidence type="ECO:0000259" key="2">
    <source>
        <dbReference type="PROSITE" id="PS50937"/>
    </source>
</evidence>
<dbReference type="SUPFAM" id="SSF46955">
    <property type="entry name" value="Putative DNA-binding domain"/>
    <property type="match status" value="1"/>
</dbReference>
<dbReference type="Pfam" id="PF13646">
    <property type="entry name" value="HEAT_2"/>
    <property type="match status" value="1"/>
</dbReference>
<dbReference type="OrthoDB" id="9808480at2"/>
<feature type="domain" description="HTH merR-type" evidence="2">
    <location>
        <begin position="1"/>
        <end position="69"/>
    </location>
</feature>
<dbReference type="eggNOG" id="COG1413">
    <property type="taxonomic scope" value="Bacteria"/>
</dbReference>
<dbReference type="Gene3D" id="1.10.1660.10">
    <property type="match status" value="1"/>
</dbReference>
<dbReference type="STRING" id="1223545.GS4_28_01100"/>
<dbReference type="Proteomes" id="UP000011666">
    <property type="component" value="Unassembled WGS sequence"/>
</dbReference>
<comment type="caution">
    <text evidence="3">The sequence shown here is derived from an EMBL/GenBank/DDBJ whole genome shotgun (WGS) entry which is preliminary data.</text>
</comment>
<name>M0QR23_9ACTN</name>
<evidence type="ECO:0000313" key="3">
    <source>
        <dbReference type="EMBL" id="GAC69862.1"/>
    </source>
</evidence>
<dbReference type="eggNOG" id="COG0789">
    <property type="taxonomic scope" value="Bacteria"/>
</dbReference>
<dbReference type="GO" id="GO:0003700">
    <property type="term" value="F:DNA-binding transcription factor activity"/>
    <property type="evidence" value="ECO:0007669"/>
    <property type="project" value="InterPro"/>
</dbReference>
<dbReference type="InterPro" id="IPR016024">
    <property type="entry name" value="ARM-type_fold"/>
</dbReference>
<evidence type="ECO:0000313" key="4">
    <source>
        <dbReference type="Proteomes" id="UP000011666"/>
    </source>
</evidence>
<keyword evidence="4" id="KW-1185">Reference proteome</keyword>
<accession>M0QR23</accession>
<dbReference type="InterPro" id="IPR004155">
    <property type="entry name" value="PBS_lyase_HEAT"/>
</dbReference>
<dbReference type="InterPro" id="IPR011989">
    <property type="entry name" value="ARM-like"/>
</dbReference>
<dbReference type="RefSeq" id="WP_007623332.1">
    <property type="nucleotide sequence ID" value="NZ_BANX01000028.1"/>
</dbReference>
<dbReference type="InterPro" id="IPR009061">
    <property type="entry name" value="DNA-bd_dom_put_sf"/>
</dbReference>
<dbReference type="Pfam" id="PF13411">
    <property type="entry name" value="MerR_1"/>
    <property type="match status" value="1"/>
</dbReference>
<sequence>MLIGEVARRSGVSARMLRHYESLGLVTPDGRTSGGYRVYSQADVRRILDIESLRSLGLSLDEIGRALADPEFTPDVLVARLVDETRRRMDRDAELLARLERVRRVGPEGWEDVLGLIRLLRGLGSEYAALRQRAVLPSVDGTPRTPDLLAEAVLGETDTNVAGALRWALNRVGADVVPSLAAGMASDDVAVRRRAVSALAEIPGPATTEVLRRSLDDVDEDIRRRVVLALGARAVPAVIGALVTMVADGHNDVEAAELLGGFVIDPTGSHLSERVGAGDERAGQRIVGALVERLHHTDDPAVRLRLTQALAEIPADAARAALGDLTGDHDRVVALTAEAILAGRGR</sequence>
<dbReference type="PANTHER" id="PTHR30204:SF93">
    <property type="entry name" value="HTH MERR-TYPE DOMAIN-CONTAINING PROTEIN"/>
    <property type="match status" value="1"/>
</dbReference>
<dbReference type="EMBL" id="BANX01000028">
    <property type="protein sequence ID" value="GAC69862.1"/>
    <property type="molecule type" value="Genomic_DNA"/>
</dbReference>
<keyword evidence="1" id="KW-0238">DNA-binding</keyword>
<dbReference type="SMART" id="SM00422">
    <property type="entry name" value="HTH_MERR"/>
    <property type="match status" value="1"/>
</dbReference>
<dbReference type="InterPro" id="IPR000551">
    <property type="entry name" value="MerR-type_HTH_dom"/>
</dbReference>
<dbReference type="GO" id="GO:0003677">
    <property type="term" value="F:DNA binding"/>
    <property type="evidence" value="ECO:0007669"/>
    <property type="project" value="UniProtKB-KW"/>
</dbReference>
<dbReference type="Gene3D" id="1.25.10.10">
    <property type="entry name" value="Leucine-rich Repeat Variant"/>
    <property type="match status" value="1"/>
</dbReference>
<gene>
    <name evidence="3" type="ORF">GS4_28_01100</name>
</gene>
<dbReference type="InterPro" id="IPR047057">
    <property type="entry name" value="MerR_fam"/>
</dbReference>